<organism evidence="1 2">
    <name type="scientific">Arcobacter cloacae</name>
    <dbReference type="NCBI Taxonomy" id="1054034"/>
    <lineage>
        <taxon>Bacteria</taxon>
        <taxon>Pseudomonadati</taxon>
        <taxon>Campylobacterota</taxon>
        <taxon>Epsilonproteobacteria</taxon>
        <taxon>Campylobacterales</taxon>
        <taxon>Arcobacteraceae</taxon>
        <taxon>Arcobacter</taxon>
    </lineage>
</organism>
<dbReference type="AlphaFoldDB" id="A0A4Q0ZCD9"/>
<name>A0A4Q0ZCD9_9BACT</name>
<gene>
    <name evidence="1" type="ORF">CRU90_07745</name>
</gene>
<protein>
    <recommendedName>
        <fullName evidence="3">DUF945 domain-containing protein</fullName>
    </recommendedName>
</protein>
<dbReference type="OrthoDB" id="5346536at2"/>
<dbReference type="Proteomes" id="UP000290870">
    <property type="component" value="Unassembled WGS sequence"/>
</dbReference>
<evidence type="ECO:0000313" key="2">
    <source>
        <dbReference type="Proteomes" id="UP000290870"/>
    </source>
</evidence>
<comment type="caution">
    <text evidence="1">The sequence shown here is derived from an EMBL/GenBank/DDBJ whole genome shotgun (WGS) entry which is preliminary data.</text>
</comment>
<accession>A0A4Q0ZCD9</accession>
<reference evidence="1 2" key="1">
    <citation type="submission" date="2017-10" db="EMBL/GenBank/DDBJ databases">
        <title>Genomics of the genus Arcobacter.</title>
        <authorList>
            <person name="Perez-Cataluna A."/>
            <person name="Figueras M.J."/>
        </authorList>
    </citation>
    <scope>NUCLEOTIDE SEQUENCE [LARGE SCALE GENOMIC DNA]</scope>
    <source>
        <strain evidence="1 2">F26</strain>
    </source>
</reference>
<proteinExistence type="predicted"/>
<sequence length="630" mass="71531">MKKIFLGIVIVLITIVGGCYGFKFAVNSKIESKIAELNSNGFIVKNEQNSQKFETLGSGQIEVIYPDKVASYLFSKIEDKDLKKSLEKQFSLLDRTTKDELFEGLTFEYDFTINNLTSKLDLNVYLTKLSTRTTYNLAQTYSYYANTQKVWFEELLKEKKLHLNIDEKGNYKLSDINFVIPNKAFFTFRNIFGDKSNMKIGLIKISDVYNDAYTKGSLVIDNINMNYLSNKDKKSSKINIENLEFADSKDSFKIKNLAMDSNSLMDKENISGNSKISFDEATVGKTAILNKTSMDISFDKIPFKKYEEMMDSLYSNNVDFEKQYDEFLKALSQNGITISSKGEATNYLILEKKYFDTLKYEATLSVNKNIPSIKDIKSIKDIFEVVKFTVDMDSQSATNLIGDLSKEDAKFTFIDTADNNIKRFEAQLKTDGIYVNGIKVLDEKELELPSKNYDVLSYDGVSGANTQVTSSYELINDNLLRVTFKYTPNMEVISAGGIAVSFPQLKDASKIKAHNTNSFDKIDYYTAGNEIYSGMLGENVKAEYLMIEGWDNNWTDPKTTKEFSLDIDITDMKSSYLEINLRGGALNETDSTKKYSELAPDENQSFTRDQQSYPVNIADIDLYTITNGGK</sequence>
<dbReference type="PROSITE" id="PS51257">
    <property type="entry name" value="PROKAR_LIPOPROTEIN"/>
    <property type="match status" value="1"/>
</dbReference>
<dbReference type="RefSeq" id="WP_128986713.1">
    <property type="nucleotide sequence ID" value="NZ_PDJZ01000007.1"/>
</dbReference>
<dbReference type="EMBL" id="PDJZ01000007">
    <property type="protein sequence ID" value="RXJ83957.1"/>
    <property type="molecule type" value="Genomic_DNA"/>
</dbReference>
<evidence type="ECO:0008006" key="3">
    <source>
        <dbReference type="Google" id="ProtNLM"/>
    </source>
</evidence>
<evidence type="ECO:0000313" key="1">
    <source>
        <dbReference type="EMBL" id="RXJ83957.1"/>
    </source>
</evidence>